<keyword evidence="2 6" id="KW-0413">Isomerase</keyword>
<dbReference type="CDD" id="cd00165">
    <property type="entry name" value="S4"/>
    <property type="match status" value="1"/>
</dbReference>
<evidence type="ECO:0000313" key="9">
    <source>
        <dbReference type="Proteomes" id="UP000271533"/>
    </source>
</evidence>
<dbReference type="Gene3D" id="3.10.290.10">
    <property type="entry name" value="RNA-binding S4 domain"/>
    <property type="match status" value="1"/>
</dbReference>
<dbReference type="SUPFAM" id="SSF55120">
    <property type="entry name" value="Pseudouridine synthase"/>
    <property type="match status" value="1"/>
</dbReference>
<dbReference type="CDD" id="cd02869">
    <property type="entry name" value="PseudoU_synth_RluA_like"/>
    <property type="match status" value="1"/>
</dbReference>
<dbReference type="Pfam" id="PF00849">
    <property type="entry name" value="PseudoU_synth_2"/>
    <property type="match status" value="1"/>
</dbReference>
<comment type="similarity">
    <text evidence="1 6">Belongs to the pseudouridine synthase RluA family.</text>
</comment>
<feature type="domain" description="RNA-binding S4" evidence="7">
    <location>
        <begin position="18"/>
        <end position="81"/>
    </location>
</feature>
<dbReference type="InterPro" id="IPR020103">
    <property type="entry name" value="PsdUridine_synth_cat_dom_sf"/>
</dbReference>
<comment type="catalytic activity">
    <reaction evidence="3">
        <text>uridine(1911/1915/1917) in 23S rRNA = pseudouridine(1911/1915/1917) in 23S rRNA</text>
        <dbReference type="Rhea" id="RHEA:42524"/>
        <dbReference type="Rhea" id="RHEA-COMP:10097"/>
        <dbReference type="Rhea" id="RHEA-COMP:10098"/>
        <dbReference type="ChEBI" id="CHEBI:65314"/>
        <dbReference type="ChEBI" id="CHEBI:65315"/>
        <dbReference type="EC" id="5.4.99.23"/>
    </reaction>
</comment>
<dbReference type="OrthoDB" id="9807829at2"/>
<evidence type="ECO:0000256" key="3">
    <source>
        <dbReference type="ARBA" id="ARBA00036882"/>
    </source>
</evidence>
<sequence>MEKKELNAFVPYVGFTGKRLDKILSKIFIQYSRTCLKKWIIMNNVYVDGKIENQPDKKILGGAKITVCSPIEKSPINLPENILLNIIHEDNDILVINKPSGLVVHPGAGNEDGTILNALLHRYKNINHIPRCGIVHRLDKNTSGLMLIAKTISSYNQLVTLLKKRKIIRKYQGVVKGNMISGGVVNCPIMRHPSKRVCMIAHSLGKKSITHYRIINRFKLHTYVSFRLETGRTHQIRVHMLHIGYPLLGDPLYGGINYGFNNYKENEKIHQKFNFFRQALHANYIEFVHPVTKQSMSWKAPLPQDMQDLLLYLDK</sequence>
<dbReference type="AlphaFoldDB" id="A0A3G2I5H1"/>
<dbReference type="SMART" id="SM00363">
    <property type="entry name" value="S4"/>
    <property type="match status" value="1"/>
</dbReference>
<dbReference type="EC" id="5.4.99.-" evidence="6"/>
<dbReference type="PROSITE" id="PS50889">
    <property type="entry name" value="S4"/>
    <property type="match status" value="1"/>
</dbReference>
<dbReference type="InterPro" id="IPR002942">
    <property type="entry name" value="S4_RNA-bd"/>
</dbReference>
<protein>
    <recommendedName>
        <fullName evidence="6">Pseudouridine synthase</fullName>
        <ecNumber evidence="6">5.4.99.-</ecNumber>
    </recommendedName>
</protein>
<dbReference type="InterPro" id="IPR050188">
    <property type="entry name" value="RluA_PseudoU_synthase"/>
</dbReference>
<dbReference type="PROSITE" id="PS01129">
    <property type="entry name" value="PSI_RLU"/>
    <property type="match status" value="1"/>
</dbReference>
<dbReference type="GO" id="GO:0160140">
    <property type="term" value="F:23S rRNA pseudouridine(1911/1915/1917) synthase activity"/>
    <property type="evidence" value="ECO:0007669"/>
    <property type="project" value="UniProtKB-EC"/>
</dbReference>
<dbReference type="Gene3D" id="3.30.2350.10">
    <property type="entry name" value="Pseudouridine synthase"/>
    <property type="match status" value="1"/>
</dbReference>
<evidence type="ECO:0000259" key="7">
    <source>
        <dbReference type="SMART" id="SM00363"/>
    </source>
</evidence>
<dbReference type="InterPro" id="IPR036986">
    <property type="entry name" value="S4_RNA-bd_sf"/>
</dbReference>
<dbReference type="NCBIfam" id="NF008385">
    <property type="entry name" value="PRK11180.1"/>
    <property type="match status" value="1"/>
</dbReference>
<name>A0A3G2I5H1_BUCRM</name>
<dbReference type="SUPFAM" id="SSF55174">
    <property type="entry name" value="Alpha-L RNA-binding motif"/>
    <property type="match status" value="1"/>
</dbReference>
<dbReference type="InterPro" id="IPR006225">
    <property type="entry name" value="PsdUridine_synth_RluC/D"/>
</dbReference>
<gene>
    <name evidence="8" type="primary">rluD</name>
    <name evidence="8" type="ORF">D8S97_01745</name>
</gene>
<dbReference type="Proteomes" id="UP000271533">
    <property type="component" value="Chromosome"/>
</dbReference>
<dbReference type="RefSeq" id="WP_158361175.1">
    <property type="nucleotide sequence ID" value="NZ_CP032759.1"/>
</dbReference>
<feature type="active site" evidence="4">
    <location>
        <position position="139"/>
    </location>
</feature>
<dbReference type="PANTHER" id="PTHR21600">
    <property type="entry name" value="MITOCHONDRIAL RNA PSEUDOURIDINE SYNTHASE"/>
    <property type="match status" value="1"/>
</dbReference>
<evidence type="ECO:0000313" key="8">
    <source>
        <dbReference type="EMBL" id="AYN24672.1"/>
    </source>
</evidence>
<dbReference type="NCBIfam" id="TIGR00005">
    <property type="entry name" value="rluA_subfam"/>
    <property type="match status" value="1"/>
</dbReference>
<dbReference type="InterPro" id="IPR006145">
    <property type="entry name" value="PsdUridine_synth_RsuA/RluA"/>
</dbReference>
<accession>A0A3G2I5H1</accession>
<reference evidence="8 9" key="1">
    <citation type="submission" date="2018-10" db="EMBL/GenBank/DDBJ databases">
        <title>Genome sequence of the corn leaf aphid (Rhopalosiphum maidis Fitch).</title>
        <authorList>
            <person name="Chen W."/>
            <person name="Shakir S."/>
            <person name="Bigham M."/>
            <person name="Fei Z."/>
            <person name="Jander G."/>
        </authorList>
    </citation>
    <scope>NUCLEOTIDE SEQUENCE [LARGE SCALE GENOMIC DNA]</scope>
    <source>
        <strain evidence="8 9">BTI</strain>
    </source>
</reference>
<dbReference type="EMBL" id="CP032759">
    <property type="protein sequence ID" value="AYN24672.1"/>
    <property type="molecule type" value="Genomic_DNA"/>
</dbReference>
<organism evidence="8 9">
    <name type="scientific">Buchnera aphidicola subsp. Rhopalosiphum maidis</name>
    <dbReference type="NCBI Taxonomy" id="118109"/>
    <lineage>
        <taxon>Bacteria</taxon>
        <taxon>Pseudomonadati</taxon>
        <taxon>Pseudomonadota</taxon>
        <taxon>Gammaproteobacteria</taxon>
        <taxon>Enterobacterales</taxon>
        <taxon>Erwiniaceae</taxon>
        <taxon>Buchnera</taxon>
    </lineage>
</organism>
<evidence type="ECO:0000256" key="5">
    <source>
        <dbReference type="PROSITE-ProRule" id="PRU00182"/>
    </source>
</evidence>
<evidence type="ECO:0000256" key="1">
    <source>
        <dbReference type="ARBA" id="ARBA00010876"/>
    </source>
</evidence>
<comment type="function">
    <text evidence="6">Responsible for synthesis of pseudouridine from uracil.</text>
</comment>
<dbReference type="PANTHER" id="PTHR21600:SF44">
    <property type="entry name" value="RIBOSOMAL LARGE SUBUNIT PSEUDOURIDINE SYNTHASE D"/>
    <property type="match status" value="1"/>
</dbReference>
<keyword evidence="5" id="KW-0694">RNA-binding</keyword>
<proteinExistence type="inferred from homology"/>
<dbReference type="GO" id="GO:0003723">
    <property type="term" value="F:RNA binding"/>
    <property type="evidence" value="ECO:0007669"/>
    <property type="project" value="UniProtKB-KW"/>
</dbReference>
<dbReference type="InterPro" id="IPR006224">
    <property type="entry name" value="PsdUridine_synth_RluA-like_CS"/>
</dbReference>
<dbReference type="GO" id="GO:0000455">
    <property type="term" value="P:enzyme-directed rRNA pseudouridine synthesis"/>
    <property type="evidence" value="ECO:0007669"/>
    <property type="project" value="TreeGrafter"/>
</dbReference>
<evidence type="ECO:0000256" key="4">
    <source>
        <dbReference type="PIRSR" id="PIRSR606225-1"/>
    </source>
</evidence>
<dbReference type="Pfam" id="PF01479">
    <property type="entry name" value="S4"/>
    <property type="match status" value="1"/>
</dbReference>
<evidence type="ECO:0000256" key="2">
    <source>
        <dbReference type="ARBA" id="ARBA00023235"/>
    </source>
</evidence>
<evidence type="ECO:0000256" key="6">
    <source>
        <dbReference type="RuleBase" id="RU362028"/>
    </source>
</evidence>
<comment type="catalytic activity">
    <reaction evidence="6">
        <text>a uridine in RNA = a pseudouridine in RNA</text>
        <dbReference type="Rhea" id="RHEA:48348"/>
        <dbReference type="Rhea" id="RHEA-COMP:12068"/>
        <dbReference type="Rhea" id="RHEA-COMP:12069"/>
        <dbReference type="ChEBI" id="CHEBI:65314"/>
        <dbReference type="ChEBI" id="CHEBI:65315"/>
    </reaction>
</comment>